<dbReference type="InterPro" id="IPR051937">
    <property type="entry name" value="R3H_domain_containing"/>
</dbReference>
<dbReference type="AlphaFoldDB" id="A0A665U2V9"/>
<sequence>REDLSLNLESALEMRSVMCEFCLFWLDSSQDYTDSTGIDLHEFLVNTLKGNPRDRIMLLKLEQDILDFISNNESQKRRFPPMTSYHRMLLHRVAAYFGMDHNVDPSGKSVVINKTTNTRIPDQKFSEHIKEDRADDFQKRYILKRDNSSFDREDSTIRMRLKADKRSKSMEEREEEYQRARERIFAHDVRADEDACMSTQQRRQMFRLRAGRSGTSRQSSSETETLPRHSEPRPWSSTDSSDSSNRLAPRPAITKASSFSGISPGLVRGDSTASSKSTGRLSKTGSESCSSVGSSSSSLSRPQLPLPVSGSSRSNLPSAPLIHPASDTRAPGHPEMMKSIPSQPPPPTDTTNYYVLPLEASGIPPGSVLVNPHTGE</sequence>
<feature type="domain" description="R3H" evidence="3">
    <location>
        <begin position="55"/>
        <end position="118"/>
    </location>
</feature>
<evidence type="ECO:0000259" key="3">
    <source>
        <dbReference type="PROSITE" id="PS51061"/>
    </source>
</evidence>
<organism evidence="5 6">
    <name type="scientific">Echeneis naucrates</name>
    <name type="common">Live sharksucker</name>
    <dbReference type="NCBI Taxonomy" id="173247"/>
    <lineage>
        <taxon>Eukaryota</taxon>
        <taxon>Metazoa</taxon>
        <taxon>Chordata</taxon>
        <taxon>Craniata</taxon>
        <taxon>Vertebrata</taxon>
        <taxon>Euteleostomi</taxon>
        <taxon>Actinopterygii</taxon>
        <taxon>Neopterygii</taxon>
        <taxon>Teleostei</taxon>
        <taxon>Neoteleostei</taxon>
        <taxon>Acanthomorphata</taxon>
        <taxon>Carangaria</taxon>
        <taxon>Carangiformes</taxon>
        <taxon>Echeneidae</taxon>
        <taxon>Echeneis</taxon>
    </lineage>
</organism>
<keyword evidence="6" id="KW-1185">Reference proteome</keyword>
<reference evidence="5" key="1">
    <citation type="submission" date="2021-04" db="EMBL/GenBank/DDBJ databases">
        <authorList>
            <consortium name="Wellcome Sanger Institute Data Sharing"/>
        </authorList>
    </citation>
    <scope>NUCLEOTIDE SEQUENCE [LARGE SCALE GENOMIC DNA]</scope>
</reference>
<feature type="compositionally biased region" description="Polar residues" evidence="2">
    <location>
        <begin position="213"/>
        <end position="224"/>
    </location>
</feature>
<dbReference type="InterPro" id="IPR024771">
    <property type="entry name" value="SUZ"/>
</dbReference>
<dbReference type="CDD" id="cd02642">
    <property type="entry name" value="R3H_encore_like"/>
    <property type="match status" value="1"/>
</dbReference>
<reference evidence="5" key="3">
    <citation type="submission" date="2025-09" db="UniProtKB">
        <authorList>
            <consortium name="Ensembl"/>
        </authorList>
    </citation>
    <scope>IDENTIFICATION</scope>
</reference>
<evidence type="ECO:0008006" key="7">
    <source>
        <dbReference type="Google" id="ProtNLM"/>
    </source>
</evidence>
<dbReference type="Ensembl" id="ENSENLT00000014441.1">
    <property type="protein sequence ID" value="ENSENLP00000013883.1"/>
    <property type="gene ID" value="ENSENLG00000006542.1"/>
</dbReference>
<feature type="domain" description="SUZ" evidence="4">
    <location>
        <begin position="119"/>
        <end position="189"/>
    </location>
</feature>
<feature type="compositionally biased region" description="Low complexity" evidence="2">
    <location>
        <begin position="282"/>
        <end position="300"/>
    </location>
</feature>
<evidence type="ECO:0000256" key="2">
    <source>
        <dbReference type="SAM" id="MobiDB-lite"/>
    </source>
</evidence>
<dbReference type="FunFam" id="3.30.1370.50:FF:000001">
    <property type="entry name" value="R3H domain-containing protein 2 isoform 1"/>
    <property type="match status" value="1"/>
</dbReference>
<feature type="region of interest" description="Disordered" evidence="2">
    <location>
        <begin position="207"/>
        <end position="353"/>
    </location>
</feature>
<evidence type="ECO:0000313" key="6">
    <source>
        <dbReference type="Proteomes" id="UP000472264"/>
    </source>
</evidence>
<dbReference type="Gene3D" id="3.30.1370.50">
    <property type="entry name" value="R3H-like domain"/>
    <property type="match status" value="1"/>
</dbReference>
<dbReference type="Pfam" id="PF01424">
    <property type="entry name" value="R3H"/>
    <property type="match status" value="1"/>
</dbReference>
<dbReference type="SUPFAM" id="SSF82708">
    <property type="entry name" value="R3H domain"/>
    <property type="match status" value="1"/>
</dbReference>
<feature type="compositionally biased region" description="Polar residues" evidence="2">
    <location>
        <begin position="271"/>
        <end position="281"/>
    </location>
</feature>
<evidence type="ECO:0000313" key="5">
    <source>
        <dbReference type="Ensembl" id="ENSENLP00000013883.1"/>
    </source>
</evidence>
<dbReference type="Proteomes" id="UP000472264">
    <property type="component" value="Chromosome 2"/>
</dbReference>
<evidence type="ECO:0000256" key="1">
    <source>
        <dbReference type="ARBA" id="ARBA00022553"/>
    </source>
</evidence>
<dbReference type="SMART" id="SM00393">
    <property type="entry name" value="R3H"/>
    <property type="match status" value="1"/>
</dbReference>
<dbReference type="PANTHER" id="PTHR15672">
    <property type="entry name" value="CAMP-REGULATED PHOSPHOPROTEIN 21 RELATED R3H DOMAIN CONTAINING PROTEIN"/>
    <property type="match status" value="1"/>
</dbReference>
<dbReference type="PROSITE" id="PS51061">
    <property type="entry name" value="R3H"/>
    <property type="match status" value="1"/>
</dbReference>
<dbReference type="PROSITE" id="PS51673">
    <property type="entry name" value="SUZ"/>
    <property type="match status" value="1"/>
</dbReference>
<dbReference type="Pfam" id="PF12752">
    <property type="entry name" value="SUZ"/>
    <property type="match status" value="1"/>
</dbReference>
<proteinExistence type="predicted"/>
<accession>A0A665U2V9</accession>
<protein>
    <recommendedName>
        <fullName evidence="7">R3H domain containing 1</fullName>
    </recommendedName>
</protein>
<dbReference type="GO" id="GO:0003676">
    <property type="term" value="F:nucleic acid binding"/>
    <property type="evidence" value="ECO:0007669"/>
    <property type="project" value="UniProtKB-UniRule"/>
</dbReference>
<dbReference type="InterPro" id="IPR036867">
    <property type="entry name" value="R3H_dom_sf"/>
</dbReference>
<dbReference type="PANTHER" id="PTHR15672:SF12">
    <property type="entry name" value="R3H DOMAIN-CONTAINING PROTEIN 1"/>
    <property type="match status" value="1"/>
</dbReference>
<name>A0A665U2V9_ECHNA</name>
<keyword evidence="1" id="KW-0597">Phosphoprotein</keyword>
<dbReference type="InterPro" id="IPR001374">
    <property type="entry name" value="R3H_dom"/>
</dbReference>
<evidence type="ECO:0000259" key="4">
    <source>
        <dbReference type="PROSITE" id="PS51673"/>
    </source>
</evidence>
<reference evidence="5" key="2">
    <citation type="submission" date="2025-08" db="UniProtKB">
        <authorList>
            <consortium name="Ensembl"/>
        </authorList>
    </citation>
    <scope>IDENTIFICATION</scope>
</reference>